<evidence type="ECO:0000259" key="14">
    <source>
        <dbReference type="Pfam" id="PF00224"/>
    </source>
</evidence>
<feature type="domain" description="Pyruvate kinase barrel" evidence="14">
    <location>
        <begin position="227"/>
        <end position="292"/>
    </location>
</feature>
<dbReference type="EC" id="2.7.1.40" evidence="4 13"/>
<evidence type="ECO:0000256" key="2">
    <source>
        <dbReference type="ARBA" id="ARBA00004997"/>
    </source>
</evidence>
<evidence type="ECO:0000313" key="15">
    <source>
        <dbReference type="Proteomes" id="UP001652600"/>
    </source>
</evidence>
<gene>
    <name evidence="16" type="primary">LOC103503090</name>
</gene>
<evidence type="ECO:0000313" key="16">
    <source>
        <dbReference type="RefSeq" id="XP_050938481.1"/>
    </source>
</evidence>
<dbReference type="SUPFAM" id="SSF50800">
    <property type="entry name" value="PK beta-barrel domain-like"/>
    <property type="match status" value="1"/>
</dbReference>
<evidence type="ECO:0000256" key="6">
    <source>
        <dbReference type="ARBA" id="ARBA00022723"/>
    </source>
</evidence>
<evidence type="ECO:0000256" key="12">
    <source>
        <dbReference type="ARBA" id="ARBA00023317"/>
    </source>
</evidence>
<dbReference type="InterPro" id="IPR001697">
    <property type="entry name" value="Pyr_Knase"/>
</dbReference>
<dbReference type="RefSeq" id="XP_050938481.1">
    <property type="nucleotide sequence ID" value="XM_051082524.1"/>
</dbReference>
<dbReference type="InterPro" id="IPR015793">
    <property type="entry name" value="Pyrv_Knase_brl"/>
</dbReference>
<keyword evidence="12" id="KW-0670">Pyruvate</keyword>
<dbReference type="InterPro" id="IPR015806">
    <property type="entry name" value="Pyrv_Knase_insert_dom_sf"/>
</dbReference>
<comment type="cofactor">
    <cofactor evidence="1">
        <name>K(+)</name>
        <dbReference type="ChEBI" id="CHEBI:29103"/>
    </cofactor>
</comment>
<evidence type="ECO:0000256" key="8">
    <source>
        <dbReference type="ARBA" id="ARBA00022777"/>
    </source>
</evidence>
<dbReference type="Gene3D" id="3.20.20.60">
    <property type="entry name" value="Phosphoenolpyruvate-binding domains"/>
    <property type="match status" value="2"/>
</dbReference>
<organism evidence="15 16">
    <name type="scientific">Cucumis melo</name>
    <name type="common">Muskmelon</name>
    <dbReference type="NCBI Taxonomy" id="3656"/>
    <lineage>
        <taxon>Eukaryota</taxon>
        <taxon>Viridiplantae</taxon>
        <taxon>Streptophyta</taxon>
        <taxon>Embryophyta</taxon>
        <taxon>Tracheophyta</taxon>
        <taxon>Spermatophyta</taxon>
        <taxon>Magnoliopsida</taxon>
        <taxon>eudicotyledons</taxon>
        <taxon>Gunneridae</taxon>
        <taxon>Pentapetalae</taxon>
        <taxon>rosids</taxon>
        <taxon>fabids</taxon>
        <taxon>Cucurbitales</taxon>
        <taxon>Cucurbitaceae</taxon>
        <taxon>Benincaseae</taxon>
        <taxon>Cucumis</taxon>
    </lineage>
</organism>
<keyword evidence="11 13" id="KW-0324">Glycolysis</keyword>
<evidence type="ECO:0000256" key="5">
    <source>
        <dbReference type="ARBA" id="ARBA00022679"/>
    </source>
</evidence>
<dbReference type="Gene3D" id="2.40.33.10">
    <property type="entry name" value="PK beta-barrel domain-like"/>
    <property type="match status" value="1"/>
</dbReference>
<evidence type="ECO:0000256" key="7">
    <source>
        <dbReference type="ARBA" id="ARBA00022741"/>
    </source>
</evidence>
<evidence type="ECO:0000256" key="13">
    <source>
        <dbReference type="RuleBase" id="RU000504"/>
    </source>
</evidence>
<comment type="similarity">
    <text evidence="3 13">Belongs to the pyruvate kinase family.</text>
</comment>
<evidence type="ECO:0000256" key="11">
    <source>
        <dbReference type="ARBA" id="ARBA00023152"/>
    </source>
</evidence>
<evidence type="ECO:0000256" key="4">
    <source>
        <dbReference type="ARBA" id="ARBA00012142"/>
    </source>
</evidence>
<evidence type="ECO:0000256" key="9">
    <source>
        <dbReference type="ARBA" id="ARBA00022840"/>
    </source>
</evidence>
<keyword evidence="8 13" id="KW-0418">Kinase</keyword>
<dbReference type="PRINTS" id="PR01050">
    <property type="entry name" value="PYRUVTKNASE"/>
</dbReference>
<dbReference type="InterPro" id="IPR040442">
    <property type="entry name" value="Pyrv_kinase-like_dom_sf"/>
</dbReference>
<evidence type="ECO:0000256" key="3">
    <source>
        <dbReference type="ARBA" id="ARBA00008663"/>
    </source>
</evidence>
<protein>
    <recommendedName>
        <fullName evidence="4 13">Pyruvate kinase</fullName>
        <ecNumber evidence="4 13">2.7.1.40</ecNumber>
    </recommendedName>
</protein>
<keyword evidence="6" id="KW-0479">Metal-binding</keyword>
<dbReference type="InterPro" id="IPR015813">
    <property type="entry name" value="Pyrv/PenolPyrv_kinase-like_dom"/>
</dbReference>
<proteinExistence type="inferred from homology"/>
<dbReference type="GeneID" id="103503090"/>
<name>A0ABM3KL50_CUCME</name>
<keyword evidence="5 13" id="KW-0808">Transferase</keyword>
<dbReference type="PANTHER" id="PTHR11817">
    <property type="entry name" value="PYRUVATE KINASE"/>
    <property type="match status" value="1"/>
</dbReference>
<accession>A0ABM3KL50</accession>
<keyword evidence="10 13" id="KW-0460">Magnesium</keyword>
<evidence type="ECO:0000256" key="10">
    <source>
        <dbReference type="ARBA" id="ARBA00022842"/>
    </source>
</evidence>
<dbReference type="Pfam" id="PF00224">
    <property type="entry name" value="PK"/>
    <property type="match status" value="1"/>
</dbReference>
<evidence type="ECO:0000256" key="1">
    <source>
        <dbReference type="ARBA" id="ARBA00001958"/>
    </source>
</evidence>
<reference evidence="16" key="1">
    <citation type="submission" date="2025-08" db="UniProtKB">
        <authorList>
            <consortium name="RefSeq"/>
        </authorList>
    </citation>
    <scope>IDENTIFICATION</scope>
    <source>
        <tissue evidence="16">Stem</tissue>
    </source>
</reference>
<keyword evidence="7" id="KW-0547">Nucleotide-binding</keyword>
<comment type="catalytic activity">
    <reaction evidence="13">
        <text>pyruvate + ATP = phosphoenolpyruvate + ADP + H(+)</text>
        <dbReference type="Rhea" id="RHEA:18157"/>
        <dbReference type="ChEBI" id="CHEBI:15361"/>
        <dbReference type="ChEBI" id="CHEBI:15378"/>
        <dbReference type="ChEBI" id="CHEBI:30616"/>
        <dbReference type="ChEBI" id="CHEBI:58702"/>
        <dbReference type="ChEBI" id="CHEBI:456216"/>
        <dbReference type="EC" id="2.7.1.40"/>
    </reaction>
</comment>
<keyword evidence="9" id="KW-0067">ATP-binding</keyword>
<comment type="pathway">
    <text evidence="2 13">Carbohydrate degradation; glycolysis; pyruvate from D-glyceraldehyde 3-phosphate: step 5/5.</text>
</comment>
<dbReference type="Proteomes" id="UP001652600">
    <property type="component" value="Chromosome 3"/>
</dbReference>
<dbReference type="SUPFAM" id="SSF51621">
    <property type="entry name" value="Phosphoenolpyruvate/pyruvate domain"/>
    <property type="match status" value="1"/>
</dbReference>
<sequence length="322" mass="35426">METVPENSIPGLSDSIAKIREDGKSGVENLTEECVSTMADVTRLLMKVMLDTAGPEVLVVTKVRNLSLQEDGFVVLTPNQELEASSELLPINYGGFSKVLKKGDILFLGEYLFAGSQTSVWLEVFEVKGDDVGCVVKNSATLVGTMYTLHAAESHIDLPTLTEKDRVTFFSFLFVMPIIATWGVKNKIDFLSLSHARHVEDVRQARQFLSKLGDLNQTQIFAKIESVEKTALYRCNMAGKPAVLTRVVDSMTNNLRPTRAVATDVANAVLDGSDAIILGAETLHGLRPVETISTVSRICVEVIGAFWYLFTIEIKTTCWEES</sequence>
<keyword evidence="15" id="KW-1185">Reference proteome</keyword>
<dbReference type="InterPro" id="IPR011037">
    <property type="entry name" value="Pyrv_Knase-like_insert_dom_sf"/>
</dbReference>